<evidence type="ECO:0000313" key="1">
    <source>
        <dbReference type="EMBL" id="GAH14212.1"/>
    </source>
</evidence>
<proteinExistence type="predicted"/>
<sequence length="119" mass="13013">SSLLNSIIGVGYLSFDISDISNISGVTITDADITITEVDCIGQPWVEIDEIRIKVFSYGDRLSPDDYRVGEPVKTFNTSATLNNLSFSNNALKNNLQDAVDKGKPRFQLKIGLSGISRN</sequence>
<comment type="caution">
    <text evidence="1">The sequence shown here is derived from an EMBL/GenBank/DDBJ whole genome shotgun (WGS) entry which is preliminary data.</text>
</comment>
<protein>
    <submittedName>
        <fullName evidence="1">Uncharacterized protein</fullName>
    </submittedName>
</protein>
<feature type="non-terminal residue" evidence="1">
    <location>
        <position position="1"/>
    </location>
</feature>
<feature type="non-terminal residue" evidence="1">
    <location>
        <position position="119"/>
    </location>
</feature>
<name>X1D221_9ZZZZ</name>
<accession>X1D221</accession>
<dbReference type="AlphaFoldDB" id="X1D221"/>
<gene>
    <name evidence="1" type="ORF">S01H4_64847</name>
</gene>
<reference evidence="1" key="1">
    <citation type="journal article" date="2014" name="Front. Microbiol.">
        <title>High frequency of phylogenetically diverse reductive dehalogenase-homologous genes in deep subseafloor sedimentary metagenomes.</title>
        <authorList>
            <person name="Kawai M."/>
            <person name="Futagami T."/>
            <person name="Toyoda A."/>
            <person name="Takaki Y."/>
            <person name="Nishi S."/>
            <person name="Hori S."/>
            <person name="Arai W."/>
            <person name="Tsubouchi T."/>
            <person name="Morono Y."/>
            <person name="Uchiyama I."/>
            <person name="Ito T."/>
            <person name="Fujiyama A."/>
            <person name="Inagaki F."/>
            <person name="Takami H."/>
        </authorList>
    </citation>
    <scope>NUCLEOTIDE SEQUENCE</scope>
    <source>
        <strain evidence="1">Expedition CK06-06</strain>
    </source>
</reference>
<organism evidence="1">
    <name type="scientific">marine sediment metagenome</name>
    <dbReference type="NCBI Taxonomy" id="412755"/>
    <lineage>
        <taxon>unclassified sequences</taxon>
        <taxon>metagenomes</taxon>
        <taxon>ecological metagenomes</taxon>
    </lineage>
</organism>
<dbReference type="EMBL" id="BART01039464">
    <property type="protein sequence ID" value="GAH14212.1"/>
    <property type="molecule type" value="Genomic_DNA"/>
</dbReference>